<dbReference type="EMBL" id="NESQ01000206">
    <property type="protein sequence ID" value="PUU76026.1"/>
    <property type="molecule type" value="Genomic_DNA"/>
</dbReference>
<evidence type="ECO:0000313" key="2">
    <source>
        <dbReference type="Proteomes" id="UP000244722"/>
    </source>
</evidence>
<sequence>MLSTLVARTKGNETFLLAVGSFVSSWAAMAYTKQTHIAQGFRIRDEQIRKTYTSQINCTEHGQSPAQK</sequence>
<name>A0A2T6ZKP7_TUBBO</name>
<proteinExistence type="predicted"/>
<dbReference type="Proteomes" id="UP000244722">
    <property type="component" value="Unassembled WGS sequence"/>
</dbReference>
<evidence type="ECO:0000313" key="1">
    <source>
        <dbReference type="EMBL" id="PUU76026.1"/>
    </source>
</evidence>
<comment type="caution">
    <text evidence="1">The sequence shown here is derived from an EMBL/GenBank/DDBJ whole genome shotgun (WGS) entry which is preliminary data.</text>
</comment>
<reference evidence="1 2" key="1">
    <citation type="submission" date="2017-04" db="EMBL/GenBank/DDBJ databases">
        <title>Draft genome sequence of Tuber borchii Vittad., a whitish edible truffle.</title>
        <authorList>
            <consortium name="DOE Joint Genome Institute"/>
            <person name="Murat C."/>
            <person name="Kuo A."/>
            <person name="Barry K.W."/>
            <person name="Clum A."/>
            <person name="Dockter R.B."/>
            <person name="Fauchery L."/>
            <person name="Iotti M."/>
            <person name="Kohler A."/>
            <person name="Labutti K."/>
            <person name="Lindquist E.A."/>
            <person name="Lipzen A."/>
            <person name="Ohm R.A."/>
            <person name="Wang M."/>
            <person name="Grigoriev I.V."/>
            <person name="Zambonelli A."/>
            <person name="Martin F.M."/>
        </authorList>
    </citation>
    <scope>NUCLEOTIDE SEQUENCE [LARGE SCALE GENOMIC DNA]</scope>
    <source>
        <strain evidence="1 2">Tbo3840</strain>
    </source>
</reference>
<organism evidence="1 2">
    <name type="scientific">Tuber borchii</name>
    <name type="common">White truffle</name>
    <dbReference type="NCBI Taxonomy" id="42251"/>
    <lineage>
        <taxon>Eukaryota</taxon>
        <taxon>Fungi</taxon>
        <taxon>Dikarya</taxon>
        <taxon>Ascomycota</taxon>
        <taxon>Pezizomycotina</taxon>
        <taxon>Pezizomycetes</taxon>
        <taxon>Pezizales</taxon>
        <taxon>Tuberaceae</taxon>
        <taxon>Tuber</taxon>
    </lineage>
</organism>
<keyword evidence="2" id="KW-1185">Reference proteome</keyword>
<accession>A0A2T6ZKP7</accession>
<dbReference type="AlphaFoldDB" id="A0A2T6ZKP7"/>
<gene>
    <name evidence="1" type="ORF">B9Z19DRAFT_1130392</name>
</gene>
<protein>
    <submittedName>
        <fullName evidence="1">Uncharacterized protein</fullName>
    </submittedName>
</protein>